<keyword evidence="1" id="KW-0472">Membrane</keyword>
<dbReference type="OrthoDB" id="5124579at2"/>
<sequence>MDNIPWFAWIAIVGIIAGVTSSIVAAVLRSREKQAEFAGAADLHGLVEQGTASNQAVLDRLDLLDIRLAAIERTLTDIP</sequence>
<keyword evidence="3" id="KW-1185">Reference proteome</keyword>
<organism evidence="2 3">
    <name type="scientific">Cryobacterium cryoconiti</name>
    <dbReference type="NCBI Taxonomy" id="1259239"/>
    <lineage>
        <taxon>Bacteria</taxon>
        <taxon>Bacillati</taxon>
        <taxon>Actinomycetota</taxon>
        <taxon>Actinomycetes</taxon>
        <taxon>Micrococcales</taxon>
        <taxon>Microbacteriaceae</taxon>
        <taxon>Cryobacterium</taxon>
    </lineage>
</organism>
<keyword evidence="1" id="KW-1133">Transmembrane helix</keyword>
<keyword evidence="1" id="KW-0812">Transmembrane</keyword>
<protein>
    <submittedName>
        <fullName evidence="2">Uncharacterized protein</fullName>
    </submittedName>
</protein>
<proteinExistence type="predicted"/>
<reference evidence="2 3" key="1">
    <citation type="submission" date="2019-03" db="EMBL/GenBank/DDBJ databases">
        <title>Genomics of glacier-inhabiting Cryobacterium strains.</title>
        <authorList>
            <person name="Liu Q."/>
            <person name="Xin Y.-H."/>
        </authorList>
    </citation>
    <scope>NUCLEOTIDE SEQUENCE [LARGE SCALE GENOMIC DNA]</scope>
    <source>
        <strain evidence="2 3">TMT1-51</strain>
    </source>
</reference>
<evidence type="ECO:0000313" key="2">
    <source>
        <dbReference type="EMBL" id="TFD27558.1"/>
    </source>
</evidence>
<dbReference type="RefSeq" id="WP_134425428.1">
    <property type="nucleotide sequence ID" value="NZ_SOHA01000039.1"/>
</dbReference>
<comment type="caution">
    <text evidence="2">The sequence shown here is derived from an EMBL/GenBank/DDBJ whole genome shotgun (WGS) entry which is preliminary data.</text>
</comment>
<dbReference type="EMBL" id="SOHA01000039">
    <property type="protein sequence ID" value="TFD27558.1"/>
    <property type="molecule type" value="Genomic_DNA"/>
</dbReference>
<name>A0A4Y8JRL2_9MICO</name>
<evidence type="ECO:0000313" key="3">
    <source>
        <dbReference type="Proteomes" id="UP000297472"/>
    </source>
</evidence>
<dbReference type="Proteomes" id="UP000297472">
    <property type="component" value="Unassembled WGS sequence"/>
</dbReference>
<feature type="transmembrane region" description="Helical" evidence="1">
    <location>
        <begin position="6"/>
        <end position="28"/>
    </location>
</feature>
<accession>A0A4Y8JRL2</accession>
<dbReference type="AlphaFoldDB" id="A0A4Y8JRL2"/>
<gene>
    <name evidence="2" type="ORF">E3T49_13545</name>
</gene>
<evidence type="ECO:0000256" key="1">
    <source>
        <dbReference type="SAM" id="Phobius"/>
    </source>
</evidence>